<keyword evidence="2" id="KW-0378">Hydrolase</keyword>
<dbReference type="InterPro" id="IPR013689">
    <property type="entry name" value="RNA_helicase_ATP-dep_HrpB_C"/>
</dbReference>
<dbReference type="CDD" id="cd17990">
    <property type="entry name" value="DEXHc_HrpB"/>
    <property type="match status" value="1"/>
</dbReference>
<name>A0A0S2KH32_9GAMM</name>
<dbReference type="GO" id="GO:0005524">
    <property type="term" value="F:ATP binding"/>
    <property type="evidence" value="ECO:0007669"/>
    <property type="project" value="UniProtKB-KW"/>
</dbReference>
<dbReference type="NCBIfam" id="TIGR01970">
    <property type="entry name" value="DEAH_box_HrpB"/>
    <property type="match status" value="1"/>
</dbReference>
<dbReference type="GO" id="GO:0004386">
    <property type="term" value="F:helicase activity"/>
    <property type="evidence" value="ECO:0007669"/>
    <property type="project" value="UniProtKB-KW"/>
</dbReference>
<evidence type="ECO:0000259" key="6">
    <source>
        <dbReference type="PROSITE" id="PS51192"/>
    </source>
</evidence>
<sequence length="799" mass="88640">MTALPIDEVIAPLRQSLADHNRCLLVAQPGAGKTTRVPLALLEDTAPGQRWLLLEPRRVATRLAASYMASQLGEQVGQTVGYRVRGESRVSSQTRLEVLTQGILTRMLQDDPSLPGVAGLIFDEFHERSLDADLGLALALDAQQALREDLKLLVMSATLDTQALLSLLGAETPLIECPGRSWPVTTFYRSAARQETDQAQQSRVVLEALNAHSGDLLVFLPGQGEIRRLQQSLAQSLRSDVDVLPLHGQMPLAQQQAVLRRDDDSRRRIILTTALAESSVTVPGVRIVIDGGRERVAVYQPRTGLTRLETRRVNQASADQRRGRAGREAAGFCYRLWPEDTVLNAHRQAEIQQADLAGLVYELARWGVHEPEALSWITPPPAPAWQTARQLLIDLNLLQSDGQLSPLGRRSARWPSHPRLARMQQLAAESGNPALPELAAKLVNWLEENRSDAHIDLSITLKADHAQLAALLLAAYPDRVACQQSDGQFKLLSGGQARVPADNRLAKAALIIVVELDGQAAAARVFSAVELPDSVLAKQYPDTDKWQPQTFWDDATQKMMVEVQRLLTIGTRQLTLARRTSQLSPRDLPESQLQQALIEALRKRGTLPWPDQDQQLLGRLRLLNKVLGAPWPSVEDQDLLDSLETWLAPHLKGLHRLDQVARLPLAQCLLQSLDWQCQQRIEQLAPAHIKVPSGSYIRIDYSGDEPVLAVKLQEMFGQSETPRIVDGKVPLLIHLLSPARRPVQITRDLAGFWANSYFAVRKDLRGRYPKHPWPDNPLQAQATARTKAALKRSDADPVP</sequence>
<dbReference type="InterPro" id="IPR014001">
    <property type="entry name" value="Helicase_ATP-bd"/>
</dbReference>
<dbReference type="STRING" id="1249552.PS2015_3013"/>
<evidence type="ECO:0000256" key="5">
    <source>
        <dbReference type="SAM" id="MobiDB-lite"/>
    </source>
</evidence>
<dbReference type="CDD" id="cd18791">
    <property type="entry name" value="SF2_C_RHA"/>
    <property type="match status" value="1"/>
</dbReference>
<dbReference type="PROSITE" id="PS51192">
    <property type="entry name" value="HELICASE_ATP_BIND_1"/>
    <property type="match status" value="1"/>
</dbReference>
<dbReference type="EMBL" id="CP013189">
    <property type="protein sequence ID" value="ALO47638.1"/>
    <property type="molecule type" value="Genomic_DNA"/>
</dbReference>
<dbReference type="OrthoDB" id="9805617at2"/>
<dbReference type="PANTHER" id="PTHR43519">
    <property type="entry name" value="ATP-DEPENDENT RNA HELICASE HRPB"/>
    <property type="match status" value="1"/>
</dbReference>
<evidence type="ECO:0000256" key="2">
    <source>
        <dbReference type="ARBA" id="ARBA00022801"/>
    </source>
</evidence>
<dbReference type="PIRSF" id="PIRSF005496">
    <property type="entry name" value="ATP_hel_hrpB"/>
    <property type="match status" value="1"/>
</dbReference>
<dbReference type="InterPro" id="IPR027417">
    <property type="entry name" value="P-loop_NTPase"/>
</dbReference>
<dbReference type="GO" id="GO:0016787">
    <property type="term" value="F:hydrolase activity"/>
    <property type="evidence" value="ECO:0007669"/>
    <property type="project" value="UniProtKB-KW"/>
</dbReference>
<dbReference type="PATRIC" id="fig|1249552.3.peg.3044"/>
<dbReference type="SMART" id="SM00487">
    <property type="entry name" value="DEXDc"/>
    <property type="match status" value="1"/>
</dbReference>
<dbReference type="InterPro" id="IPR010225">
    <property type="entry name" value="HrpB"/>
</dbReference>
<feature type="region of interest" description="Disordered" evidence="5">
    <location>
        <begin position="770"/>
        <end position="799"/>
    </location>
</feature>
<protein>
    <submittedName>
        <fullName evidence="8">ATP-dependent helicase</fullName>
    </submittedName>
</protein>
<accession>A0A0S2KH32</accession>
<organism evidence="8 9">
    <name type="scientific">Pseudohongiella spirulinae</name>
    <dbReference type="NCBI Taxonomy" id="1249552"/>
    <lineage>
        <taxon>Bacteria</taxon>
        <taxon>Pseudomonadati</taxon>
        <taxon>Pseudomonadota</taxon>
        <taxon>Gammaproteobacteria</taxon>
        <taxon>Pseudomonadales</taxon>
        <taxon>Pseudohongiellaceae</taxon>
        <taxon>Pseudohongiella</taxon>
    </lineage>
</organism>
<dbReference type="InterPro" id="IPR001650">
    <property type="entry name" value="Helicase_C-like"/>
</dbReference>
<evidence type="ECO:0000313" key="8">
    <source>
        <dbReference type="EMBL" id="ALO47638.1"/>
    </source>
</evidence>
<dbReference type="InterPro" id="IPR049614">
    <property type="entry name" value="HrpB_DEXH"/>
</dbReference>
<dbReference type="GO" id="GO:0003676">
    <property type="term" value="F:nucleic acid binding"/>
    <property type="evidence" value="ECO:0007669"/>
    <property type="project" value="InterPro"/>
</dbReference>
<dbReference type="SUPFAM" id="SSF52540">
    <property type="entry name" value="P-loop containing nucleoside triphosphate hydrolases"/>
    <property type="match status" value="1"/>
</dbReference>
<keyword evidence="4" id="KW-0067">ATP-binding</keyword>
<dbReference type="KEGG" id="pspi:PS2015_3013"/>
<dbReference type="Gene3D" id="1.20.120.1080">
    <property type="match status" value="1"/>
</dbReference>
<feature type="domain" description="Helicase C-terminal" evidence="7">
    <location>
        <begin position="204"/>
        <end position="367"/>
    </location>
</feature>
<dbReference type="SMART" id="SM00490">
    <property type="entry name" value="HELICc"/>
    <property type="match status" value="1"/>
</dbReference>
<dbReference type="AlphaFoldDB" id="A0A0S2KH32"/>
<proteinExistence type="predicted"/>
<dbReference type="InterPro" id="IPR011545">
    <property type="entry name" value="DEAD/DEAH_box_helicase_dom"/>
</dbReference>
<dbReference type="RefSeq" id="WP_058023012.1">
    <property type="nucleotide sequence ID" value="NZ_CP013189.1"/>
</dbReference>
<dbReference type="Pfam" id="PF00271">
    <property type="entry name" value="Helicase_C"/>
    <property type="match status" value="1"/>
</dbReference>
<feature type="domain" description="Helicase ATP-binding" evidence="6">
    <location>
        <begin position="14"/>
        <end position="177"/>
    </location>
</feature>
<evidence type="ECO:0000313" key="9">
    <source>
        <dbReference type="Proteomes" id="UP000065641"/>
    </source>
</evidence>
<evidence type="ECO:0000256" key="4">
    <source>
        <dbReference type="ARBA" id="ARBA00022840"/>
    </source>
</evidence>
<evidence type="ECO:0000256" key="3">
    <source>
        <dbReference type="ARBA" id="ARBA00022806"/>
    </source>
</evidence>
<dbReference type="Proteomes" id="UP000065641">
    <property type="component" value="Chromosome"/>
</dbReference>
<keyword evidence="1" id="KW-0547">Nucleotide-binding</keyword>
<evidence type="ECO:0000259" key="7">
    <source>
        <dbReference type="PROSITE" id="PS51194"/>
    </source>
</evidence>
<keyword evidence="3 8" id="KW-0347">Helicase</keyword>
<dbReference type="PROSITE" id="PS51194">
    <property type="entry name" value="HELICASE_CTER"/>
    <property type="match status" value="1"/>
</dbReference>
<dbReference type="PANTHER" id="PTHR43519:SF1">
    <property type="entry name" value="ATP-DEPENDENT RNA HELICASE HRPB"/>
    <property type="match status" value="1"/>
</dbReference>
<keyword evidence="9" id="KW-1185">Reference proteome</keyword>
<dbReference type="Gene3D" id="3.40.50.300">
    <property type="entry name" value="P-loop containing nucleotide triphosphate hydrolases"/>
    <property type="match status" value="2"/>
</dbReference>
<dbReference type="Pfam" id="PF00270">
    <property type="entry name" value="DEAD"/>
    <property type="match status" value="1"/>
</dbReference>
<dbReference type="Pfam" id="PF08482">
    <property type="entry name" value="HrpB_C"/>
    <property type="match status" value="1"/>
</dbReference>
<dbReference type="FunFam" id="3.40.50.300:FF:002125">
    <property type="entry name" value="ATP-dependent helicase HrpB"/>
    <property type="match status" value="1"/>
</dbReference>
<reference evidence="8 9" key="1">
    <citation type="submission" date="2015-11" db="EMBL/GenBank/DDBJ databases">
        <authorList>
            <person name="Zhang Y."/>
            <person name="Guo Z."/>
        </authorList>
    </citation>
    <scope>NUCLEOTIDE SEQUENCE [LARGE SCALE GENOMIC DNA]</scope>
    <source>
        <strain evidence="8 9">KCTC 32221</strain>
    </source>
</reference>
<dbReference type="SMART" id="SM00847">
    <property type="entry name" value="HA2"/>
    <property type="match status" value="1"/>
</dbReference>
<dbReference type="InterPro" id="IPR007502">
    <property type="entry name" value="Helicase-assoc_dom"/>
</dbReference>
<gene>
    <name evidence="8" type="ORF">PS2015_3013</name>
</gene>
<evidence type="ECO:0000256" key="1">
    <source>
        <dbReference type="ARBA" id="ARBA00022741"/>
    </source>
</evidence>